<name>A0ABD0U3S8_DENTH</name>
<proteinExistence type="inferred from homology"/>
<dbReference type="Pfam" id="PF00145">
    <property type="entry name" value="DNA_methylase"/>
    <property type="match status" value="1"/>
</dbReference>
<comment type="similarity">
    <text evidence="9">Belongs to the class I-like SAM-binding methyltransferase superfamily. C5-methyltransferase family.</text>
</comment>
<dbReference type="EMBL" id="JANQDX010000018">
    <property type="protein sequence ID" value="KAL0906784.1"/>
    <property type="molecule type" value="Genomic_DNA"/>
</dbReference>
<dbReference type="SUPFAM" id="SSF53335">
    <property type="entry name" value="S-adenosyl-L-methionine-dependent methyltransferases"/>
    <property type="match status" value="2"/>
</dbReference>
<dbReference type="GO" id="GO:0005634">
    <property type="term" value="C:nucleus"/>
    <property type="evidence" value="ECO:0007669"/>
    <property type="project" value="UniProtKB-SubCell"/>
</dbReference>
<dbReference type="PROSITE" id="PS51680">
    <property type="entry name" value="SAM_MT_DRM"/>
    <property type="match status" value="1"/>
</dbReference>
<evidence type="ECO:0000256" key="7">
    <source>
        <dbReference type="ARBA" id="ARBA00023125"/>
    </source>
</evidence>
<comment type="subcellular location">
    <subcellularLocation>
        <location evidence="1">Nucleus</location>
    </subcellularLocation>
</comment>
<feature type="active site" evidence="9">
    <location>
        <position position="543"/>
    </location>
</feature>
<keyword evidence="13" id="KW-1185">Reference proteome</keyword>
<dbReference type="PANTHER" id="PTHR23068:SF25">
    <property type="entry name" value="DNA (CYTOSINE-5)-METHYLTRANSFERASE DRM2"/>
    <property type="match status" value="1"/>
</dbReference>
<dbReference type="InterPro" id="IPR029063">
    <property type="entry name" value="SAM-dependent_MTases_sf"/>
</dbReference>
<reference evidence="12 13" key="1">
    <citation type="journal article" date="2024" name="Plant Biotechnol. J.">
        <title>Dendrobium thyrsiflorum genome and its molecular insights into genes involved in important horticultural traits.</title>
        <authorList>
            <person name="Chen B."/>
            <person name="Wang J.Y."/>
            <person name="Zheng P.J."/>
            <person name="Li K.L."/>
            <person name="Liang Y.M."/>
            <person name="Chen X.F."/>
            <person name="Zhang C."/>
            <person name="Zhao X."/>
            <person name="He X."/>
            <person name="Zhang G.Q."/>
            <person name="Liu Z.J."/>
            <person name="Xu Q."/>
        </authorList>
    </citation>
    <scope>NUCLEOTIDE SEQUENCE [LARGE SCALE GENOMIC DNA]</scope>
    <source>
        <strain evidence="12">GZMU011</strain>
    </source>
</reference>
<evidence type="ECO:0000256" key="1">
    <source>
        <dbReference type="ARBA" id="ARBA00004123"/>
    </source>
</evidence>
<comment type="caution">
    <text evidence="12">The sequence shown here is derived from an EMBL/GenBank/DDBJ whole genome shotgun (WGS) entry which is preliminary data.</text>
</comment>
<dbReference type="PANTHER" id="PTHR23068">
    <property type="entry name" value="DNA CYTOSINE-5- -METHYLTRANSFERASE 3-RELATED"/>
    <property type="match status" value="1"/>
</dbReference>
<feature type="region of interest" description="Disordered" evidence="10">
    <location>
        <begin position="1"/>
        <end position="41"/>
    </location>
</feature>
<evidence type="ECO:0000256" key="6">
    <source>
        <dbReference type="ARBA" id="ARBA00022737"/>
    </source>
</evidence>
<dbReference type="InterPro" id="IPR030380">
    <property type="entry name" value="SAM_MeTfrase_DRM"/>
</dbReference>
<keyword evidence="4 9" id="KW-0808">Transferase</keyword>
<keyword evidence="8" id="KW-0539">Nucleus</keyword>
<dbReference type="GO" id="GO:0003677">
    <property type="term" value="F:DNA binding"/>
    <property type="evidence" value="ECO:0007669"/>
    <property type="project" value="UniProtKB-KW"/>
</dbReference>
<keyword evidence="5 9" id="KW-0949">S-adenosyl-L-methionine</keyword>
<evidence type="ECO:0000313" key="13">
    <source>
        <dbReference type="Proteomes" id="UP001552299"/>
    </source>
</evidence>
<dbReference type="GO" id="GO:0032259">
    <property type="term" value="P:methylation"/>
    <property type="evidence" value="ECO:0007669"/>
    <property type="project" value="UniProtKB-KW"/>
</dbReference>
<evidence type="ECO:0000256" key="4">
    <source>
        <dbReference type="ARBA" id="ARBA00022679"/>
    </source>
</evidence>
<keyword evidence="6" id="KW-0677">Repeat</keyword>
<sequence length="583" mass="65639">MDLNSDINDDDNEEFSWESDDDEKENRTGIPGEACEAGPSQPSLYSHFIAMGFSKNMVEKAIKENGEGNSEAVLETLLSYSAIENPYLENGDGPIESSIASNVDGLDDDSYDTDGSDDQELIETLPKKDRNLSTLVEMGFSPKEASAAIDRCGLKASVLELADSIHAAQMAEDSDGIVWGSPTVNKPDEATFYSTSRKKRRLIEEKRKHRRNRLHGSRRGEYLKKAALDVDNIPMEISKPMIGFGLPFEKCIKSRNLPESALGPPFFYYENVALAPKGVWDTISRFLYDIEPEFVDSKYFCAAMRKRAYIHNLPIENRFPLLPIPKKTIQEVLPTTMKWWPEWDKRTQLNCLQTCTASAKLTERIRKALDDYGDVPSLRVQEYVLAECRKWNLVWVGHHKAAPLEPDEIEMLLGFPKNHTRGGGISRTERFKSLGNSFQVDTVAYHLSVLKNLFPDGINVLSLFSGIGGAEVALHSLGIRLKAVVSVEISEVNRNILRSWWEQTKQKGTLIDVDDVQKLDGDKLEKFMRRFGGFDLVIGGSPCNNLTGSNRHTRDGLQGKDSSLFYDFFRILDLVKCIMGKKF</sequence>
<evidence type="ECO:0000256" key="10">
    <source>
        <dbReference type="SAM" id="MobiDB-lite"/>
    </source>
</evidence>
<gene>
    <name evidence="12" type="ORF">M5K25_025305</name>
</gene>
<evidence type="ECO:0000259" key="11">
    <source>
        <dbReference type="PROSITE" id="PS51680"/>
    </source>
</evidence>
<dbReference type="Gene3D" id="3.40.50.150">
    <property type="entry name" value="Vaccinia Virus protein VP39"/>
    <property type="match status" value="2"/>
</dbReference>
<dbReference type="InterPro" id="IPR001525">
    <property type="entry name" value="C5_MeTfrase"/>
</dbReference>
<feature type="compositionally biased region" description="Acidic residues" evidence="10">
    <location>
        <begin position="7"/>
        <end position="23"/>
    </location>
</feature>
<organism evidence="12 13">
    <name type="scientific">Dendrobium thyrsiflorum</name>
    <name type="common">Pinecone-like raceme dendrobium</name>
    <name type="synonym">Orchid</name>
    <dbReference type="NCBI Taxonomy" id="117978"/>
    <lineage>
        <taxon>Eukaryota</taxon>
        <taxon>Viridiplantae</taxon>
        <taxon>Streptophyta</taxon>
        <taxon>Embryophyta</taxon>
        <taxon>Tracheophyta</taxon>
        <taxon>Spermatophyta</taxon>
        <taxon>Magnoliopsida</taxon>
        <taxon>Liliopsida</taxon>
        <taxon>Asparagales</taxon>
        <taxon>Orchidaceae</taxon>
        <taxon>Epidendroideae</taxon>
        <taxon>Malaxideae</taxon>
        <taxon>Dendrobiinae</taxon>
        <taxon>Dendrobium</taxon>
    </lineage>
</organism>
<feature type="region of interest" description="Disordered" evidence="10">
    <location>
        <begin position="89"/>
        <end position="117"/>
    </location>
</feature>
<keyword evidence="3 9" id="KW-0489">Methyltransferase</keyword>
<dbReference type="Gene3D" id="1.10.8.10">
    <property type="entry name" value="DNA helicase RuvA subunit, C-terminal domain"/>
    <property type="match status" value="1"/>
</dbReference>
<keyword evidence="7" id="KW-0238">DNA-binding</keyword>
<dbReference type="Proteomes" id="UP001552299">
    <property type="component" value="Unassembled WGS sequence"/>
</dbReference>
<feature type="compositionally biased region" description="Acidic residues" evidence="10">
    <location>
        <begin position="105"/>
        <end position="117"/>
    </location>
</feature>
<dbReference type="InterPro" id="IPR050390">
    <property type="entry name" value="C5-Methyltransferase"/>
</dbReference>
<dbReference type="EC" id="2.1.1.37" evidence="2"/>
<protein>
    <recommendedName>
        <fullName evidence="2">DNA (cytosine-5-)-methyltransferase</fullName>
        <ecNumber evidence="2">2.1.1.37</ecNumber>
    </recommendedName>
</protein>
<accession>A0ABD0U3S8</accession>
<dbReference type="AlphaFoldDB" id="A0ABD0U3S8"/>
<dbReference type="GO" id="GO:0003886">
    <property type="term" value="F:DNA (cytosine-5-)-methyltransferase activity"/>
    <property type="evidence" value="ECO:0007669"/>
    <property type="project" value="UniProtKB-EC"/>
</dbReference>
<evidence type="ECO:0000256" key="5">
    <source>
        <dbReference type="ARBA" id="ARBA00022691"/>
    </source>
</evidence>
<evidence type="ECO:0000313" key="12">
    <source>
        <dbReference type="EMBL" id="KAL0906784.1"/>
    </source>
</evidence>
<evidence type="ECO:0000256" key="9">
    <source>
        <dbReference type="PROSITE-ProRule" id="PRU01016"/>
    </source>
</evidence>
<evidence type="ECO:0000256" key="3">
    <source>
        <dbReference type="ARBA" id="ARBA00022603"/>
    </source>
</evidence>
<evidence type="ECO:0000256" key="8">
    <source>
        <dbReference type="ARBA" id="ARBA00023242"/>
    </source>
</evidence>
<evidence type="ECO:0000256" key="2">
    <source>
        <dbReference type="ARBA" id="ARBA00011975"/>
    </source>
</evidence>
<dbReference type="PROSITE" id="PS51679">
    <property type="entry name" value="SAM_MT_C5"/>
    <property type="match status" value="1"/>
</dbReference>
<feature type="domain" description="SAM-dependent MTase DRM-type" evidence="11">
    <location>
        <begin position="253"/>
        <end position="582"/>
    </location>
</feature>